<dbReference type="NCBIfam" id="NF033902">
    <property type="entry name" value="iso_D2_wall_anc"/>
    <property type="match status" value="1"/>
</dbReference>
<evidence type="ECO:0000256" key="1">
    <source>
        <dbReference type="ARBA" id="ARBA00007257"/>
    </source>
</evidence>
<evidence type="ECO:0000313" key="8">
    <source>
        <dbReference type="EMBL" id="EPD31389.1"/>
    </source>
</evidence>
<dbReference type="InterPro" id="IPR048052">
    <property type="entry name" value="FM1-like"/>
</dbReference>
<keyword evidence="2" id="KW-0964">Secreted</keyword>
<dbReference type="AlphaFoldDB" id="A0A9W5RFB7"/>
<comment type="similarity">
    <text evidence="1">Belongs to the serine-aspartate repeat-containing protein (SDr) family.</text>
</comment>
<dbReference type="GO" id="GO:0005975">
    <property type="term" value="P:carbohydrate metabolic process"/>
    <property type="evidence" value="ECO:0007669"/>
    <property type="project" value="UniProtKB-ARBA"/>
</dbReference>
<keyword evidence="5" id="KW-0472">Membrane</keyword>
<feature type="region of interest" description="Disordered" evidence="4">
    <location>
        <begin position="335"/>
        <end position="356"/>
    </location>
</feature>
<evidence type="ECO:0000313" key="9">
    <source>
        <dbReference type="Proteomes" id="UP000014387"/>
    </source>
</evidence>
<proteinExistence type="inferred from homology"/>
<sequence>MFARLKKIAAATVGAALLVGGGAVAAQAQPASIVDKDLTGNIHLVKYDDSAGLSAPQGIETKVKAKTLAGIDFKLTKINKAGGEAIDLNSAKGRKAAAKLNGSTVAANKAEYGVGEKADFEGTTDANGKIDWTGVPVGVYLLEETNSKAADGKVYKAAAPSILFIPTTDPTDPSKWIMDGKNYGLWVYPKNSLENNEKKVVDADTSVGDKITYTVTASIPAVQKVKDKEGKEHHNLTDFWFQDQLDPKLELAEGDVEVKVGDTTLVAGTDYKHKVFPAKDGKGQTLEVYVTAEGREKIAAAKLANAETVVTLTFEPTVKESGIIANEAYVYKNAGEGGGKTNPPGDTPGNPDGSEKTNVTVTAYGKLKVVKTDDNDKPLEGAEFQIFRKGALDKPIKVNGKDKFVTNDKGIVEIDGIHVTDYVDDAKPGDTVPGYVLVETKAPAGYELIPSPIDFDLKIGKVEKIKVKLDAEGKEIAKSAEEISSPAVNNEATETVLTADATVINFEALPKLPLTGGTGVALFGILGALVIAGGVYASRKKA</sequence>
<dbReference type="NCBIfam" id="TIGR01167">
    <property type="entry name" value="LPXTG_anchor"/>
    <property type="match status" value="1"/>
</dbReference>
<organism evidence="8 9">
    <name type="scientific">Gleimia europaea ACS-120-V-Col10b</name>
    <dbReference type="NCBI Taxonomy" id="883069"/>
    <lineage>
        <taxon>Bacteria</taxon>
        <taxon>Bacillati</taxon>
        <taxon>Actinomycetota</taxon>
        <taxon>Actinomycetes</taxon>
        <taxon>Actinomycetales</taxon>
        <taxon>Actinomycetaceae</taxon>
        <taxon>Gleimia</taxon>
    </lineage>
</organism>
<dbReference type="Proteomes" id="UP000014387">
    <property type="component" value="Unassembled WGS sequence"/>
</dbReference>
<dbReference type="Gene3D" id="2.60.40.740">
    <property type="match status" value="1"/>
</dbReference>
<dbReference type="InterPro" id="IPR041033">
    <property type="entry name" value="SpaA_PFL_dom_1"/>
</dbReference>
<dbReference type="Pfam" id="PF17802">
    <property type="entry name" value="SpaA"/>
    <property type="match status" value="1"/>
</dbReference>
<feature type="domain" description="SpaA-like prealbumin fold" evidence="7">
    <location>
        <begin position="365"/>
        <end position="466"/>
    </location>
</feature>
<feature type="compositionally biased region" description="Low complexity" evidence="4">
    <location>
        <begin position="341"/>
        <end position="352"/>
    </location>
</feature>
<dbReference type="OrthoDB" id="3199332at2"/>
<dbReference type="PANTHER" id="PTHR36108">
    <property type="entry name" value="COLOSSIN-B-RELATED"/>
    <property type="match status" value="1"/>
</dbReference>
<dbReference type="InterPro" id="IPR013783">
    <property type="entry name" value="Ig-like_fold"/>
</dbReference>
<keyword evidence="9" id="KW-1185">Reference proteome</keyword>
<dbReference type="EMBL" id="AGWN01000001">
    <property type="protein sequence ID" value="EPD31389.1"/>
    <property type="molecule type" value="Genomic_DNA"/>
</dbReference>
<evidence type="ECO:0000259" key="7">
    <source>
        <dbReference type="Pfam" id="PF17802"/>
    </source>
</evidence>
<evidence type="ECO:0000256" key="2">
    <source>
        <dbReference type="ARBA" id="ARBA00022525"/>
    </source>
</evidence>
<dbReference type="RefSeq" id="WP_016444500.1">
    <property type="nucleotide sequence ID" value="NZ_KE150266.1"/>
</dbReference>
<feature type="chain" id="PRO_5040856980" evidence="6">
    <location>
        <begin position="26"/>
        <end position="542"/>
    </location>
</feature>
<evidence type="ECO:0000256" key="4">
    <source>
        <dbReference type="SAM" id="MobiDB-lite"/>
    </source>
</evidence>
<dbReference type="Gene3D" id="2.60.40.10">
    <property type="entry name" value="Immunoglobulins"/>
    <property type="match status" value="2"/>
</dbReference>
<evidence type="ECO:0000256" key="6">
    <source>
        <dbReference type="SAM" id="SignalP"/>
    </source>
</evidence>
<reference evidence="8 9" key="1">
    <citation type="submission" date="2013-05" db="EMBL/GenBank/DDBJ databases">
        <title>The Genome Sequence of Actinomyces europaeus ACS-120-V-COL10B.</title>
        <authorList>
            <consortium name="The Broad Institute Genomics Platform"/>
            <person name="Earl A."/>
            <person name="Ward D."/>
            <person name="Feldgarden M."/>
            <person name="Gevers D."/>
            <person name="Saerens B."/>
            <person name="Vaneechoutte M."/>
            <person name="Walker B."/>
            <person name="Young S."/>
            <person name="Zeng Q."/>
            <person name="Gargeya S."/>
            <person name="Fitzgerald M."/>
            <person name="Haas B."/>
            <person name="Abouelleil A."/>
            <person name="Allen A.W."/>
            <person name="Alvarado L."/>
            <person name="Arachchi H.M."/>
            <person name="Berlin A.M."/>
            <person name="Chapman S.B."/>
            <person name="Gainer-Dewar J."/>
            <person name="Goldberg J."/>
            <person name="Griggs A."/>
            <person name="Gujja S."/>
            <person name="Hansen M."/>
            <person name="Howarth C."/>
            <person name="Imamovic A."/>
            <person name="Ireland A."/>
            <person name="Larimer J."/>
            <person name="McCowan C."/>
            <person name="Murphy C."/>
            <person name="Pearson M."/>
            <person name="Poon T.W."/>
            <person name="Priest M."/>
            <person name="Roberts A."/>
            <person name="Saif S."/>
            <person name="Shea T."/>
            <person name="Sisk P."/>
            <person name="Sykes S."/>
            <person name="Wortman J."/>
            <person name="Nusbaum C."/>
            <person name="Birren B."/>
        </authorList>
    </citation>
    <scope>NUCLEOTIDE SEQUENCE [LARGE SCALE GENOMIC DNA]</scope>
    <source>
        <strain evidence="8 9">ACS-120-V-Col10b</strain>
    </source>
</reference>
<name>A0A9W5RFB7_9ACTO</name>
<evidence type="ECO:0000256" key="3">
    <source>
        <dbReference type="ARBA" id="ARBA00022729"/>
    </source>
</evidence>
<dbReference type="NCBIfam" id="TIGR04226">
    <property type="entry name" value="RrgB_K2N_iso_D2"/>
    <property type="match status" value="1"/>
</dbReference>
<feature type="signal peptide" evidence="6">
    <location>
        <begin position="1"/>
        <end position="25"/>
    </location>
</feature>
<keyword evidence="3 6" id="KW-0732">Signal</keyword>
<accession>A0A9W5RFB7</accession>
<comment type="caution">
    <text evidence="8">The sequence shown here is derived from an EMBL/GenBank/DDBJ whole genome shotgun (WGS) entry which is preliminary data.</text>
</comment>
<keyword evidence="5" id="KW-0812">Transmembrane</keyword>
<dbReference type="PANTHER" id="PTHR36108:SF13">
    <property type="entry name" value="COLOSSIN-B-RELATED"/>
    <property type="match status" value="1"/>
</dbReference>
<dbReference type="InterPro" id="IPR026466">
    <property type="entry name" value="Fim_isopep_form_D2_dom"/>
</dbReference>
<evidence type="ECO:0000256" key="5">
    <source>
        <dbReference type="SAM" id="Phobius"/>
    </source>
</evidence>
<keyword evidence="5" id="KW-1133">Transmembrane helix</keyword>
<protein>
    <submittedName>
        <fullName evidence="8">Fimbrial isopeptide formation D2 domain-containing protein</fullName>
    </submittedName>
</protein>
<feature type="transmembrane region" description="Helical" evidence="5">
    <location>
        <begin position="514"/>
        <end position="537"/>
    </location>
</feature>
<gene>
    <name evidence="8" type="ORF">HMPREF9238_01160</name>
</gene>